<protein>
    <recommendedName>
        <fullName evidence="3">Prolyl 4-hydroxylase alpha subunit Fe(2+) 2OG dioxygenase domain-containing protein</fullName>
    </recommendedName>
</protein>
<dbReference type="AlphaFoldDB" id="A0AAE0DNP6"/>
<reference evidence="1" key="1">
    <citation type="submission" date="2022-11" db="EMBL/GenBank/DDBJ databases">
        <title>Chromosomal genome sequence assembly and mating type (MAT) locus characterization of the leprose asexual lichenized fungus Lepraria neglecta (Nyl.) Erichsen.</title>
        <authorList>
            <person name="Allen J.L."/>
            <person name="Pfeffer B."/>
        </authorList>
    </citation>
    <scope>NUCLEOTIDE SEQUENCE</scope>
    <source>
        <strain evidence="1">Allen 5258</strain>
    </source>
</reference>
<keyword evidence="2" id="KW-1185">Reference proteome</keyword>
<evidence type="ECO:0000313" key="2">
    <source>
        <dbReference type="Proteomes" id="UP001276659"/>
    </source>
</evidence>
<proteinExistence type="predicted"/>
<comment type="caution">
    <text evidence="1">The sequence shown here is derived from an EMBL/GenBank/DDBJ whole genome shotgun (WGS) entry which is preliminary data.</text>
</comment>
<dbReference type="Gene3D" id="2.60.120.620">
    <property type="entry name" value="q2cbj1_9rhob like domain"/>
    <property type="match status" value="1"/>
</dbReference>
<name>A0AAE0DNP6_9LECA</name>
<dbReference type="Proteomes" id="UP001276659">
    <property type="component" value="Unassembled WGS sequence"/>
</dbReference>
<accession>A0AAE0DNP6</accession>
<evidence type="ECO:0000313" key="1">
    <source>
        <dbReference type="EMBL" id="KAK3176729.1"/>
    </source>
</evidence>
<dbReference type="PANTHER" id="PTHR33099:SF7">
    <property type="entry name" value="MYND-TYPE DOMAIN-CONTAINING PROTEIN"/>
    <property type="match status" value="1"/>
</dbReference>
<organism evidence="1 2">
    <name type="scientific">Lepraria neglecta</name>
    <dbReference type="NCBI Taxonomy" id="209136"/>
    <lineage>
        <taxon>Eukaryota</taxon>
        <taxon>Fungi</taxon>
        <taxon>Dikarya</taxon>
        <taxon>Ascomycota</taxon>
        <taxon>Pezizomycotina</taxon>
        <taxon>Lecanoromycetes</taxon>
        <taxon>OSLEUM clade</taxon>
        <taxon>Lecanoromycetidae</taxon>
        <taxon>Lecanorales</taxon>
        <taxon>Lecanorineae</taxon>
        <taxon>Stereocaulaceae</taxon>
        <taxon>Lepraria</taxon>
    </lineage>
</organism>
<gene>
    <name evidence="1" type="ORF">OEA41_008054</name>
</gene>
<dbReference type="PANTHER" id="PTHR33099">
    <property type="entry name" value="FE2OG DIOXYGENASE DOMAIN-CONTAINING PROTEIN"/>
    <property type="match status" value="1"/>
</dbReference>
<evidence type="ECO:0008006" key="3">
    <source>
        <dbReference type="Google" id="ProtNLM"/>
    </source>
</evidence>
<sequence length="506" mass="56598">MNVAAHTDDDELDAVHIKEHLKDYLEVISNGSFAASRTLSNAANPGIFVEDLGKIGLPLSKIDAPEICRISHEFPFGKGTKTFVDTTVRKTWELNPSQFQLRNPSWQSTLQDAVGKVAKELGVLEGAESIQAELHKLLLYEPGAFFDKHRDTEEAPGMFAALVIALPSEHTGGEVIAQLGDLEQALKTSVHSEFSYSYLGWYADVNHLVKPVESGCRLVLTYNLMHTTSSSSRKASNLDDHKLNLDKILKFWAVLGGSVSGSRVQSFLAHFQHCKWGRCDEDEYNLVHASSYHEIYDVDDYKWELTIVFTSDGTQLAENMAVNEEDAVQADLFDNAEPDDEEYEGWARNEGANTTHFYHRSCLVLMPRACRFEFLEEAANEGKANITTWIDMLIQEMGEEPTRSTSKEELEKLCSQIITTNTPRRNSQKNKGALPDDNNIIVVRRQPQESKAASQHQEEVKGTFHNEKGIARVADKYLGSVVMAALKLNRPSILEDAARVASLLMH</sequence>
<dbReference type="EMBL" id="JASNWA010000004">
    <property type="protein sequence ID" value="KAK3176729.1"/>
    <property type="molecule type" value="Genomic_DNA"/>
</dbReference>